<dbReference type="PANTHER" id="PTHR42809">
    <property type="entry name" value="FLAVODOXIN 2"/>
    <property type="match status" value="1"/>
</dbReference>
<sequence length="162" mass="18392">MKKILILYASSTGNTEEIACLMRTYINPKEFEVTRKNIELDNMDLNFLLNYDGILFGTYTYDDGDLPFETAVFCDSLENVDLSGKVIGVFGSGDAAYSQFCEAVDLMKEKFRHMNATVIDHTVKVDLFPNLLEDLTSIKKLTDQFLKTLSNSITTELFKIKK</sequence>
<evidence type="ECO:0000256" key="5">
    <source>
        <dbReference type="ARBA" id="ARBA00022630"/>
    </source>
</evidence>
<dbReference type="SUPFAM" id="SSF52218">
    <property type="entry name" value="Flavoproteins"/>
    <property type="match status" value="1"/>
</dbReference>
<dbReference type="Pfam" id="PF00258">
    <property type="entry name" value="Flavodoxin_1"/>
    <property type="match status" value="1"/>
</dbReference>
<dbReference type="Gene3D" id="3.40.50.360">
    <property type="match status" value="1"/>
</dbReference>
<evidence type="ECO:0000256" key="3">
    <source>
        <dbReference type="ARBA" id="ARBA00005267"/>
    </source>
</evidence>
<dbReference type="InterPro" id="IPR029039">
    <property type="entry name" value="Flavoprotein-like_sf"/>
</dbReference>
<dbReference type="EMBL" id="JAUSWB010000001">
    <property type="protein sequence ID" value="MDQ0427217.1"/>
    <property type="molecule type" value="Genomic_DNA"/>
</dbReference>
<gene>
    <name evidence="9" type="ORF">QOZ98_000042</name>
</gene>
<proteinExistence type="inferred from homology"/>
<organism evidence="9 10">
    <name type="scientific">Planomicrobium stackebrandtii</name>
    <dbReference type="NCBI Taxonomy" id="253160"/>
    <lineage>
        <taxon>Bacteria</taxon>
        <taxon>Bacillati</taxon>
        <taxon>Bacillota</taxon>
        <taxon>Bacilli</taxon>
        <taxon>Bacillales</taxon>
        <taxon>Caryophanaceae</taxon>
        <taxon>Planomicrobium</taxon>
    </lineage>
</organism>
<dbReference type="InterPro" id="IPR001094">
    <property type="entry name" value="Flavdoxin-like"/>
</dbReference>
<dbReference type="InterPro" id="IPR008254">
    <property type="entry name" value="Flavodoxin/NO_synth"/>
</dbReference>
<accession>A0ABU0GPD1</accession>
<evidence type="ECO:0000259" key="8">
    <source>
        <dbReference type="PROSITE" id="PS50902"/>
    </source>
</evidence>
<evidence type="ECO:0000313" key="9">
    <source>
        <dbReference type="EMBL" id="MDQ0427217.1"/>
    </source>
</evidence>
<keyword evidence="5" id="KW-0285">Flavoprotein</keyword>
<evidence type="ECO:0000256" key="6">
    <source>
        <dbReference type="ARBA" id="ARBA00022643"/>
    </source>
</evidence>
<feature type="domain" description="Flavodoxin-like" evidence="8">
    <location>
        <begin position="4"/>
        <end position="146"/>
    </location>
</feature>
<evidence type="ECO:0000313" key="10">
    <source>
        <dbReference type="Proteomes" id="UP001241988"/>
    </source>
</evidence>
<evidence type="ECO:0000256" key="4">
    <source>
        <dbReference type="ARBA" id="ARBA00022448"/>
    </source>
</evidence>
<comment type="caution">
    <text evidence="9">The sequence shown here is derived from an EMBL/GenBank/DDBJ whole genome shotgun (WGS) entry which is preliminary data.</text>
</comment>
<keyword evidence="10" id="KW-1185">Reference proteome</keyword>
<dbReference type="Proteomes" id="UP001241988">
    <property type="component" value="Unassembled WGS sequence"/>
</dbReference>
<comment type="function">
    <text evidence="2">Low-potential electron donor to a number of redox enzymes.</text>
</comment>
<dbReference type="PRINTS" id="PR00369">
    <property type="entry name" value="FLAVODOXIN"/>
</dbReference>
<comment type="cofactor">
    <cofactor evidence="1">
        <name>FMN</name>
        <dbReference type="ChEBI" id="CHEBI:58210"/>
    </cofactor>
</comment>
<keyword evidence="4" id="KW-0813">Transport</keyword>
<evidence type="ECO:0000256" key="7">
    <source>
        <dbReference type="ARBA" id="ARBA00022982"/>
    </source>
</evidence>
<reference evidence="9 10" key="1">
    <citation type="submission" date="2023-07" db="EMBL/GenBank/DDBJ databases">
        <title>Genomic Encyclopedia of Type Strains, Phase IV (KMG-IV): sequencing the most valuable type-strain genomes for metagenomic binning, comparative biology and taxonomic classification.</title>
        <authorList>
            <person name="Goeker M."/>
        </authorList>
    </citation>
    <scope>NUCLEOTIDE SEQUENCE [LARGE SCALE GENOMIC DNA]</scope>
    <source>
        <strain evidence="9 10">DSM 16419</strain>
    </source>
</reference>
<dbReference type="PROSITE" id="PS50902">
    <property type="entry name" value="FLAVODOXIN_LIKE"/>
    <property type="match status" value="1"/>
</dbReference>
<protein>
    <submittedName>
        <fullName evidence="9">Flavodoxin I</fullName>
    </submittedName>
</protein>
<evidence type="ECO:0000256" key="2">
    <source>
        <dbReference type="ARBA" id="ARBA00003297"/>
    </source>
</evidence>
<keyword evidence="6" id="KW-0288">FMN</keyword>
<dbReference type="InterPro" id="IPR050619">
    <property type="entry name" value="Flavodoxin"/>
</dbReference>
<dbReference type="NCBIfam" id="NF005216">
    <property type="entry name" value="PRK06703.1"/>
    <property type="match status" value="1"/>
</dbReference>
<comment type="similarity">
    <text evidence="3">Belongs to the flavodoxin family.</text>
</comment>
<keyword evidence="7" id="KW-0249">Electron transport</keyword>
<dbReference type="PANTHER" id="PTHR42809:SF1">
    <property type="entry name" value="FLAVODOXIN 1"/>
    <property type="match status" value="1"/>
</dbReference>
<evidence type="ECO:0000256" key="1">
    <source>
        <dbReference type="ARBA" id="ARBA00001917"/>
    </source>
</evidence>
<dbReference type="RefSeq" id="WP_308785549.1">
    <property type="nucleotide sequence ID" value="NZ_JAUSWB010000001.1"/>
</dbReference>
<name>A0ABU0GPD1_9BACL</name>